<evidence type="ECO:0000256" key="5">
    <source>
        <dbReference type="ARBA" id="ARBA00023242"/>
    </source>
</evidence>
<keyword evidence="8" id="KW-1185">Reference proteome</keyword>
<evidence type="ECO:0000256" key="1">
    <source>
        <dbReference type="ARBA" id="ARBA00004123"/>
    </source>
</evidence>
<evidence type="ECO:0000256" key="4">
    <source>
        <dbReference type="ARBA" id="ARBA00022454"/>
    </source>
</evidence>
<dbReference type="Pfam" id="PF07778">
    <property type="entry name" value="CENP-I"/>
    <property type="match status" value="2"/>
</dbReference>
<evidence type="ECO:0000256" key="6">
    <source>
        <dbReference type="ARBA" id="ARBA00023328"/>
    </source>
</evidence>
<reference evidence="7" key="1">
    <citation type="submission" date="2022-02" db="EMBL/GenBank/DDBJ databases">
        <authorList>
            <person name="King R."/>
        </authorList>
    </citation>
    <scope>NUCLEOTIDE SEQUENCE</scope>
</reference>
<reference evidence="7" key="2">
    <citation type="submission" date="2022-10" db="EMBL/GenBank/DDBJ databases">
        <authorList>
            <consortium name="ENA_rothamsted_submissions"/>
            <consortium name="culmorum"/>
            <person name="King R."/>
        </authorList>
    </citation>
    <scope>NUCLEOTIDE SEQUENCE</scope>
</reference>
<protein>
    <recommendedName>
        <fullName evidence="9">Centromere protein I</fullName>
    </recommendedName>
</protein>
<comment type="subcellular location">
    <subcellularLocation>
        <location evidence="2">Chromosome</location>
        <location evidence="2">Centromere</location>
    </subcellularLocation>
    <subcellularLocation>
        <location evidence="1">Nucleus</location>
    </subcellularLocation>
</comment>
<dbReference type="GO" id="GO:0000070">
    <property type="term" value="P:mitotic sister chromatid segregation"/>
    <property type="evidence" value="ECO:0007669"/>
    <property type="project" value="TreeGrafter"/>
</dbReference>
<dbReference type="GO" id="GO:0005634">
    <property type="term" value="C:nucleus"/>
    <property type="evidence" value="ECO:0007669"/>
    <property type="project" value="UniProtKB-SubCell"/>
</dbReference>
<proteinExistence type="inferred from homology"/>
<dbReference type="PANTHER" id="PTHR48208">
    <property type="entry name" value="CENTROMERE PROTEIN I"/>
    <property type="match status" value="1"/>
</dbReference>
<gene>
    <name evidence="7" type="ORF">APHIGO_LOCUS6878</name>
</gene>
<evidence type="ECO:0000256" key="3">
    <source>
        <dbReference type="ARBA" id="ARBA00005470"/>
    </source>
</evidence>
<comment type="similarity">
    <text evidence="3">Belongs to the CENP-I/CTF3 family.</text>
</comment>
<keyword evidence="5" id="KW-0539">Nucleus</keyword>
<dbReference type="AlphaFoldDB" id="A0A9P0J2M7"/>
<keyword evidence="4" id="KW-0158">Chromosome</keyword>
<dbReference type="Proteomes" id="UP001154329">
    <property type="component" value="Chromosome 2"/>
</dbReference>
<organism evidence="7 8">
    <name type="scientific">Aphis gossypii</name>
    <name type="common">Cotton aphid</name>
    <dbReference type="NCBI Taxonomy" id="80765"/>
    <lineage>
        <taxon>Eukaryota</taxon>
        <taxon>Metazoa</taxon>
        <taxon>Ecdysozoa</taxon>
        <taxon>Arthropoda</taxon>
        <taxon>Hexapoda</taxon>
        <taxon>Insecta</taxon>
        <taxon>Pterygota</taxon>
        <taxon>Neoptera</taxon>
        <taxon>Paraneoptera</taxon>
        <taxon>Hemiptera</taxon>
        <taxon>Sternorrhyncha</taxon>
        <taxon>Aphidomorpha</taxon>
        <taxon>Aphidoidea</taxon>
        <taxon>Aphididae</taxon>
        <taxon>Aphidini</taxon>
        <taxon>Aphis</taxon>
        <taxon>Aphis</taxon>
    </lineage>
</organism>
<dbReference type="GO" id="GO:0000939">
    <property type="term" value="C:inner kinetochore"/>
    <property type="evidence" value="ECO:0007669"/>
    <property type="project" value="TreeGrafter"/>
</dbReference>
<evidence type="ECO:0000313" key="8">
    <source>
        <dbReference type="Proteomes" id="UP001154329"/>
    </source>
</evidence>
<evidence type="ECO:0000313" key="7">
    <source>
        <dbReference type="EMBL" id="CAH1725879.1"/>
    </source>
</evidence>
<keyword evidence="6" id="KW-0137">Centromere</keyword>
<sequence>MSDQSEDYHYDRSMFFNELSQSIERNKLSTNVLFSNYLNDFKDIVQHNGLVHEEMNIVCQLLCTVNLSVQNFKRILLTLVPEEPSIPHDICEELIVWALSAYRQNSNDGTKAQCIFYWLLYVVEEKLTNMDVIDKYYKVLFHLCNYENVNQPVAGIIYCLTKSDDVQKWMITCCKNIIEGSKSEPHLNKLLNFFESPNSINNIRQKGLFDCNNTFCKELACGLRSVRKELMNIHPQFTHTQQLIEYERRSSDKLYSKIQFVDVNNKFEFPSTEELAKSFMKEGSSNNSLILLGNVSGWCKLLMNNDKELNLQHRFSNNLYHSLDQIFLSNEIVVKPLKKTKFLQEILEFQKFAHRGLTAVNMFIFQYIISWDGMENSRIIYELFEYLSFTSEEELKYRFLEKLYAIFITGDELIYRMVINSLTNLLCNLYFNSKKTRTNKNCTLFGEELREETEFEIVKCLTKYISHWCSICIYHYPQEEQLKHTVYTFFEKVSVLENLKPSIWPIWTIMPPSVFYNGLMSVNIYWLERLSKLMLRHIKVDTDRIQDLADNTLILRPLQLFDLYMADFYNALHAGELFEKREEGFIFKYLKEKEVEKDFKIVNLNICFQMEKHIALAPYLMNAMHTVEDPLDLLQTEAPNLHKLILTLNENLQNDDTENEISSINL</sequence>
<name>A0A9P0J2M7_APHGO</name>
<dbReference type="OrthoDB" id="6347512at2759"/>
<dbReference type="GO" id="GO:0034080">
    <property type="term" value="P:CENP-A containing chromatin assembly"/>
    <property type="evidence" value="ECO:0007669"/>
    <property type="project" value="TreeGrafter"/>
</dbReference>
<accession>A0A9P0J2M7</accession>
<dbReference type="EMBL" id="OU899035">
    <property type="protein sequence ID" value="CAH1725879.1"/>
    <property type="molecule type" value="Genomic_DNA"/>
</dbReference>
<evidence type="ECO:0000256" key="2">
    <source>
        <dbReference type="ARBA" id="ARBA00004584"/>
    </source>
</evidence>
<evidence type="ECO:0008006" key="9">
    <source>
        <dbReference type="Google" id="ProtNLM"/>
    </source>
</evidence>
<dbReference type="PANTHER" id="PTHR48208:SF2">
    <property type="entry name" value="CENTROMERE PROTEIN I"/>
    <property type="match status" value="1"/>
</dbReference>
<dbReference type="InterPro" id="IPR012485">
    <property type="entry name" value="CENP-I"/>
</dbReference>